<dbReference type="EMBL" id="JBHUPG010000037">
    <property type="protein sequence ID" value="MFD2913878.1"/>
    <property type="molecule type" value="Genomic_DNA"/>
</dbReference>
<dbReference type="SUPFAM" id="SSF89360">
    <property type="entry name" value="HesB-like domain"/>
    <property type="match status" value="1"/>
</dbReference>
<evidence type="ECO:0000256" key="1">
    <source>
        <dbReference type="ARBA" id="ARBA00006718"/>
    </source>
</evidence>
<dbReference type="InterPro" id="IPR035903">
    <property type="entry name" value="HesB-like_dom_sf"/>
</dbReference>
<organism evidence="3 4">
    <name type="scientific">Jeotgalibacillus terrae</name>
    <dbReference type="NCBI Taxonomy" id="587735"/>
    <lineage>
        <taxon>Bacteria</taxon>
        <taxon>Bacillati</taxon>
        <taxon>Bacillota</taxon>
        <taxon>Bacilli</taxon>
        <taxon>Bacillales</taxon>
        <taxon>Caryophanaceae</taxon>
        <taxon>Jeotgalibacillus</taxon>
    </lineage>
</organism>
<dbReference type="Pfam" id="PF01521">
    <property type="entry name" value="Fe-S_biosyn"/>
    <property type="match status" value="1"/>
</dbReference>
<gene>
    <name evidence="3" type="ORF">ACFS5P_18460</name>
</gene>
<dbReference type="RefSeq" id="WP_204730277.1">
    <property type="nucleotide sequence ID" value="NZ_JAFBDK010000015.1"/>
</dbReference>
<feature type="domain" description="Core" evidence="2">
    <location>
        <begin position="1"/>
        <end position="86"/>
    </location>
</feature>
<name>A0ABW5ZPA1_9BACL</name>
<evidence type="ECO:0000259" key="2">
    <source>
        <dbReference type="Pfam" id="PF01521"/>
    </source>
</evidence>
<comment type="similarity">
    <text evidence="1">Belongs to the HesB/IscA family.</text>
</comment>
<protein>
    <submittedName>
        <fullName evidence="3">HesB/YadR/YfhF family protein</fullName>
    </submittedName>
</protein>
<proteinExistence type="inferred from homology"/>
<keyword evidence="4" id="KW-1185">Reference proteome</keyword>
<dbReference type="Proteomes" id="UP001597561">
    <property type="component" value="Unassembled WGS sequence"/>
</dbReference>
<comment type="caution">
    <text evidence="3">The sequence shown here is derived from an EMBL/GenBank/DDBJ whole genome shotgun (WGS) entry which is preliminary data.</text>
</comment>
<dbReference type="InterPro" id="IPR000361">
    <property type="entry name" value="ATAP_core_dom"/>
</dbReference>
<reference evidence="4" key="1">
    <citation type="journal article" date="2019" name="Int. J. Syst. Evol. Microbiol.">
        <title>The Global Catalogue of Microorganisms (GCM) 10K type strain sequencing project: providing services to taxonomists for standard genome sequencing and annotation.</title>
        <authorList>
            <consortium name="The Broad Institute Genomics Platform"/>
            <consortium name="The Broad Institute Genome Sequencing Center for Infectious Disease"/>
            <person name="Wu L."/>
            <person name="Ma J."/>
        </authorList>
    </citation>
    <scope>NUCLEOTIDE SEQUENCE [LARGE SCALE GENOMIC DNA]</scope>
    <source>
        <strain evidence="4">KCTC 13528</strain>
    </source>
</reference>
<accession>A0ABW5ZPA1</accession>
<dbReference type="InterPro" id="IPR008326">
    <property type="entry name" value="PdhI-like"/>
</dbReference>
<sequence>MNIIVTDDALEWFKNEMLIEEGAHVRFFAKYGGSSAVQEGFSLGVAKDEPGEPAAETEKDGIHFFVEESDLWYFDGHDLHVTYDEKLEGPEYEYKKS</sequence>
<dbReference type="PIRSF" id="PIRSF034852">
    <property type="entry name" value="UCP034852"/>
    <property type="match status" value="1"/>
</dbReference>
<evidence type="ECO:0000313" key="3">
    <source>
        <dbReference type="EMBL" id="MFD2913878.1"/>
    </source>
</evidence>
<evidence type="ECO:0000313" key="4">
    <source>
        <dbReference type="Proteomes" id="UP001597561"/>
    </source>
</evidence>